<reference evidence="9 10" key="1">
    <citation type="submission" date="2019-03" db="EMBL/GenBank/DDBJ databases">
        <title>Genomic Encyclopedia of Type Strains, Phase IV (KMG-IV): sequencing the most valuable type-strain genomes for metagenomic binning, comparative biology and taxonomic classification.</title>
        <authorList>
            <person name="Goeker M."/>
        </authorList>
    </citation>
    <scope>NUCLEOTIDE SEQUENCE [LARGE SCALE GENOMIC DNA]</scope>
    <source>
        <strain evidence="9 10">LX-B</strain>
    </source>
</reference>
<dbReference type="GO" id="GO:0015031">
    <property type="term" value="P:protein transport"/>
    <property type="evidence" value="ECO:0007669"/>
    <property type="project" value="UniProtKB-KW"/>
</dbReference>
<dbReference type="PANTHER" id="PTHR30558">
    <property type="entry name" value="EXBD MEMBRANE COMPONENT OF PMF-DRIVEN MACROMOLECULE IMPORT SYSTEM"/>
    <property type="match status" value="1"/>
</dbReference>
<keyword evidence="7" id="KW-0653">Protein transport</keyword>
<evidence type="ECO:0000256" key="4">
    <source>
        <dbReference type="ARBA" id="ARBA00022692"/>
    </source>
</evidence>
<evidence type="ECO:0000313" key="9">
    <source>
        <dbReference type="EMBL" id="TCL73276.1"/>
    </source>
</evidence>
<dbReference type="PANTHER" id="PTHR30558:SF3">
    <property type="entry name" value="BIOPOLYMER TRANSPORT PROTEIN EXBD-RELATED"/>
    <property type="match status" value="1"/>
</dbReference>
<accession>A0A4R1S280</accession>
<dbReference type="AlphaFoldDB" id="A0A4R1S280"/>
<comment type="similarity">
    <text evidence="2 7">Belongs to the ExbD/TolR family.</text>
</comment>
<keyword evidence="3" id="KW-1003">Cell membrane</keyword>
<dbReference type="GO" id="GO:0005886">
    <property type="term" value="C:plasma membrane"/>
    <property type="evidence" value="ECO:0007669"/>
    <property type="project" value="UniProtKB-SubCell"/>
</dbReference>
<evidence type="ECO:0000256" key="5">
    <source>
        <dbReference type="ARBA" id="ARBA00022989"/>
    </source>
</evidence>
<dbReference type="Gene3D" id="3.30.420.270">
    <property type="match status" value="1"/>
</dbReference>
<evidence type="ECO:0000256" key="3">
    <source>
        <dbReference type="ARBA" id="ARBA00022475"/>
    </source>
</evidence>
<organism evidence="9 10">
    <name type="scientific">Hydrogenispora ethanolica</name>
    <dbReference type="NCBI Taxonomy" id="1082276"/>
    <lineage>
        <taxon>Bacteria</taxon>
        <taxon>Bacillati</taxon>
        <taxon>Bacillota</taxon>
        <taxon>Hydrogenispora</taxon>
    </lineage>
</organism>
<name>A0A4R1S280_HYDET</name>
<evidence type="ECO:0000256" key="6">
    <source>
        <dbReference type="ARBA" id="ARBA00023136"/>
    </source>
</evidence>
<evidence type="ECO:0000256" key="1">
    <source>
        <dbReference type="ARBA" id="ARBA00004162"/>
    </source>
</evidence>
<comment type="caution">
    <text evidence="9">The sequence shown here is derived from an EMBL/GenBank/DDBJ whole genome shotgun (WGS) entry which is preliminary data.</text>
</comment>
<keyword evidence="6 8" id="KW-0472">Membrane</keyword>
<sequence length="144" mass="16182">MKLEIKRRQSRIELVPMIDVMFFMVVFFMVFSTLKTAQTGVPLELPKALHIGKAEQNTVVVSIDKQSRLFYGKQTVDLGALKERIRREIAGDAETQVVIRPDAAVPYFQVVKVMDALASVGVKKPLLGVDRQQMPNANRPEGLE</sequence>
<dbReference type="Pfam" id="PF02472">
    <property type="entry name" value="ExbD"/>
    <property type="match status" value="1"/>
</dbReference>
<dbReference type="GO" id="GO:0022857">
    <property type="term" value="F:transmembrane transporter activity"/>
    <property type="evidence" value="ECO:0007669"/>
    <property type="project" value="InterPro"/>
</dbReference>
<dbReference type="OrthoDB" id="287326at2"/>
<feature type="transmembrane region" description="Helical" evidence="8">
    <location>
        <begin position="12"/>
        <end position="34"/>
    </location>
</feature>
<evidence type="ECO:0000256" key="2">
    <source>
        <dbReference type="ARBA" id="ARBA00005811"/>
    </source>
</evidence>
<evidence type="ECO:0000256" key="8">
    <source>
        <dbReference type="SAM" id="Phobius"/>
    </source>
</evidence>
<proteinExistence type="inferred from homology"/>
<dbReference type="Proteomes" id="UP000295008">
    <property type="component" value="Unassembled WGS sequence"/>
</dbReference>
<dbReference type="RefSeq" id="WP_132013427.1">
    <property type="nucleotide sequence ID" value="NZ_SLUN01000005.1"/>
</dbReference>
<dbReference type="EMBL" id="SLUN01000005">
    <property type="protein sequence ID" value="TCL73276.1"/>
    <property type="molecule type" value="Genomic_DNA"/>
</dbReference>
<keyword evidence="7" id="KW-0813">Transport</keyword>
<gene>
    <name evidence="9" type="ORF">EDC14_1005138</name>
</gene>
<keyword evidence="4 7" id="KW-0812">Transmembrane</keyword>
<evidence type="ECO:0000313" key="10">
    <source>
        <dbReference type="Proteomes" id="UP000295008"/>
    </source>
</evidence>
<keyword evidence="5 8" id="KW-1133">Transmembrane helix</keyword>
<comment type="subcellular location">
    <subcellularLocation>
        <location evidence="1">Cell membrane</location>
        <topology evidence="1">Single-pass membrane protein</topology>
    </subcellularLocation>
    <subcellularLocation>
        <location evidence="7">Cell membrane</location>
        <topology evidence="7">Single-pass type II membrane protein</topology>
    </subcellularLocation>
</comment>
<evidence type="ECO:0000256" key="7">
    <source>
        <dbReference type="RuleBase" id="RU003879"/>
    </source>
</evidence>
<protein>
    <submittedName>
        <fullName evidence="9">Biopolymer transport protein ExbD</fullName>
    </submittedName>
</protein>
<dbReference type="InterPro" id="IPR003400">
    <property type="entry name" value="ExbD"/>
</dbReference>
<keyword evidence="10" id="KW-1185">Reference proteome</keyword>